<feature type="region of interest" description="Disordered" evidence="1">
    <location>
        <begin position="1"/>
        <end position="38"/>
    </location>
</feature>
<name>A0A9P4H871_9PLEO</name>
<evidence type="ECO:0000256" key="1">
    <source>
        <dbReference type="SAM" id="MobiDB-lite"/>
    </source>
</evidence>
<organism evidence="3 4">
    <name type="scientific">Setomelanomma holmii</name>
    <dbReference type="NCBI Taxonomy" id="210430"/>
    <lineage>
        <taxon>Eukaryota</taxon>
        <taxon>Fungi</taxon>
        <taxon>Dikarya</taxon>
        <taxon>Ascomycota</taxon>
        <taxon>Pezizomycotina</taxon>
        <taxon>Dothideomycetes</taxon>
        <taxon>Pleosporomycetidae</taxon>
        <taxon>Pleosporales</taxon>
        <taxon>Pleosporineae</taxon>
        <taxon>Phaeosphaeriaceae</taxon>
        <taxon>Setomelanomma</taxon>
    </lineage>
</organism>
<evidence type="ECO:0000313" key="4">
    <source>
        <dbReference type="Proteomes" id="UP000799777"/>
    </source>
</evidence>
<keyword evidence="4" id="KW-1185">Reference proteome</keyword>
<gene>
    <name evidence="3" type="ORF">EK21DRAFT_113398</name>
</gene>
<keyword evidence="2" id="KW-1133">Transmembrane helix</keyword>
<dbReference type="EMBL" id="ML978207">
    <property type="protein sequence ID" value="KAF2028865.1"/>
    <property type="molecule type" value="Genomic_DNA"/>
</dbReference>
<dbReference type="AlphaFoldDB" id="A0A9P4H871"/>
<feature type="transmembrane region" description="Helical" evidence="2">
    <location>
        <begin position="327"/>
        <end position="351"/>
    </location>
</feature>
<feature type="compositionally biased region" description="Low complexity" evidence="1">
    <location>
        <begin position="22"/>
        <end position="32"/>
    </location>
</feature>
<dbReference type="OrthoDB" id="10320478at2759"/>
<feature type="transmembrane region" description="Helical" evidence="2">
    <location>
        <begin position="288"/>
        <end position="306"/>
    </location>
</feature>
<sequence length="371" mass="41916">MTDTSADAQLLHSVTPPHSDDSSSYSDTSTNDVNISRRGKMPVATLRRRACSEAHAHCTNKHAPLGMFRTILASKSYTAPKRLTSSDFNFSVLPPGTQAGHSGAENDGRGQKRKRHARNESSVADFAYPANSHTRTLSLNARFTFPSPTNTEHNDSSEQFAQHTRNIQSFDSTLPTLVNPTRQASISDRTTECQLDKWQQLRDIVAAAQPGVNIRFEVYGSSPWPREHFCPDNETRQRIFENRDESGTVMTYMDKCLGNIESEQKDEILQWRQKPGQTALWHVRRVKYFLLNWFFIIIESTLSAMIEAAIETCRSCIKMLSIVGQGIYTIVTILSYIFCVAMAVFVGNWIVKRVVVPGLEMLFPYGVGWRW</sequence>
<protein>
    <submittedName>
        <fullName evidence="3">Uncharacterized protein</fullName>
    </submittedName>
</protein>
<evidence type="ECO:0000313" key="3">
    <source>
        <dbReference type="EMBL" id="KAF2028865.1"/>
    </source>
</evidence>
<keyword evidence="2" id="KW-0472">Membrane</keyword>
<evidence type="ECO:0000256" key="2">
    <source>
        <dbReference type="SAM" id="Phobius"/>
    </source>
</evidence>
<proteinExistence type="predicted"/>
<reference evidence="3" key="1">
    <citation type="journal article" date="2020" name="Stud. Mycol.">
        <title>101 Dothideomycetes genomes: a test case for predicting lifestyles and emergence of pathogens.</title>
        <authorList>
            <person name="Haridas S."/>
            <person name="Albert R."/>
            <person name="Binder M."/>
            <person name="Bloem J."/>
            <person name="Labutti K."/>
            <person name="Salamov A."/>
            <person name="Andreopoulos B."/>
            <person name="Baker S."/>
            <person name="Barry K."/>
            <person name="Bills G."/>
            <person name="Bluhm B."/>
            <person name="Cannon C."/>
            <person name="Castanera R."/>
            <person name="Culley D."/>
            <person name="Daum C."/>
            <person name="Ezra D."/>
            <person name="Gonzalez J."/>
            <person name="Henrissat B."/>
            <person name="Kuo A."/>
            <person name="Liang C."/>
            <person name="Lipzen A."/>
            <person name="Lutzoni F."/>
            <person name="Magnuson J."/>
            <person name="Mondo S."/>
            <person name="Nolan M."/>
            <person name="Ohm R."/>
            <person name="Pangilinan J."/>
            <person name="Park H.-J."/>
            <person name="Ramirez L."/>
            <person name="Alfaro M."/>
            <person name="Sun H."/>
            <person name="Tritt A."/>
            <person name="Yoshinaga Y."/>
            <person name="Zwiers L.-H."/>
            <person name="Turgeon B."/>
            <person name="Goodwin S."/>
            <person name="Spatafora J."/>
            <person name="Crous P."/>
            <person name="Grigoriev I."/>
        </authorList>
    </citation>
    <scope>NUCLEOTIDE SEQUENCE</scope>
    <source>
        <strain evidence="3">CBS 110217</strain>
    </source>
</reference>
<keyword evidence="2" id="KW-0812">Transmembrane</keyword>
<feature type="region of interest" description="Disordered" evidence="1">
    <location>
        <begin position="94"/>
        <end position="122"/>
    </location>
</feature>
<comment type="caution">
    <text evidence="3">The sequence shown here is derived from an EMBL/GenBank/DDBJ whole genome shotgun (WGS) entry which is preliminary data.</text>
</comment>
<accession>A0A9P4H871</accession>
<dbReference type="Proteomes" id="UP000799777">
    <property type="component" value="Unassembled WGS sequence"/>
</dbReference>